<feature type="region of interest" description="Disordered" evidence="1">
    <location>
        <begin position="22"/>
        <end position="42"/>
    </location>
</feature>
<proteinExistence type="predicted"/>
<evidence type="ECO:0000256" key="1">
    <source>
        <dbReference type="SAM" id="MobiDB-lite"/>
    </source>
</evidence>
<reference evidence="2 3" key="1">
    <citation type="submission" date="2014-04" db="EMBL/GenBank/DDBJ databases">
        <authorList>
            <consortium name="DOE Joint Genome Institute"/>
            <person name="Kuo A."/>
            <person name="Kohler A."/>
            <person name="Nagy L.G."/>
            <person name="Floudas D."/>
            <person name="Copeland A."/>
            <person name="Barry K.W."/>
            <person name="Cichocki N."/>
            <person name="Veneault-Fourrey C."/>
            <person name="LaButti K."/>
            <person name="Lindquist E.A."/>
            <person name="Lipzen A."/>
            <person name="Lundell T."/>
            <person name="Morin E."/>
            <person name="Murat C."/>
            <person name="Sun H."/>
            <person name="Tunlid A."/>
            <person name="Henrissat B."/>
            <person name="Grigoriev I.V."/>
            <person name="Hibbett D.S."/>
            <person name="Martin F."/>
            <person name="Nordberg H.P."/>
            <person name="Cantor M.N."/>
            <person name="Hua S.X."/>
        </authorList>
    </citation>
    <scope>NUCLEOTIDE SEQUENCE [LARGE SCALE GENOMIC DNA]</scope>
    <source>
        <strain evidence="2 3">Foug A</strain>
    </source>
</reference>
<sequence length="124" mass="12991">MDGDVSGFANVVGVHQAGNVTAHSFTPDKMRRQNSRHSSNNSFTPDCKNVAATGVLHLGNTDHVMDIAARACGASGAHQCQDNTCCSSGTFCCNSPYFGCCPNGMTCGKKTRNTSGCKLIDLAE</sequence>
<keyword evidence="3" id="KW-1185">Reference proteome</keyword>
<dbReference type="InParanoid" id="A0A0C3B0U1"/>
<dbReference type="OrthoDB" id="2957314at2759"/>
<accession>A0A0C3B0U1</accession>
<dbReference type="EMBL" id="KN822004">
    <property type="protein sequence ID" value="KIM70887.1"/>
    <property type="molecule type" value="Genomic_DNA"/>
</dbReference>
<gene>
    <name evidence="2" type="ORF">SCLCIDRAFT_1207072</name>
</gene>
<evidence type="ECO:0000313" key="3">
    <source>
        <dbReference type="Proteomes" id="UP000053989"/>
    </source>
</evidence>
<dbReference type="HOGENOM" id="CLU_2005249_0_0_1"/>
<name>A0A0C3B0U1_9AGAM</name>
<reference evidence="3" key="2">
    <citation type="submission" date="2015-01" db="EMBL/GenBank/DDBJ databases">
        <title>Evolutionary Origins and Diversification of the Mycorrhizal Mutualists.</title>
        <authorList>
            <consortium name="DOE Joint Genome Institute"/>
            <consortium name="Mycorrhizal Genomics Consortium"/>
            <person name="Kohler A."/>
            <person name="Kuo A."/>
            <person name="Nagy L.G."/>
            <person name="Floudas D."/>
            <person name="Copeland A."/>
            <person name="Barry K.W."/>
            <person name="Cichocki N."/>
            <person name="Veneault-Fourrey C."/>
            <person name="LaButti K."/>
            <person name="Lindquist E.A."/>
            <person name="Lipzen A."/>
            <person name="Lundell T."/>
            <person name="Morin E."/>
            <person name="Murat C."/>
            <person name="Riley R."/>
            <person name="Ohm R."/>
            <person name="Sun H."/>
            <person name="Tunlid A."/>
            <person name="Henrissat B."/>
            <person name="Grigoriev I.V."/>
            <person name="Hibbett D.S."/>
            <person name="Martin F."/>
        </authorList>
    </citation>
    <scope>NUCLEOTIDE SEQUENCE [LARGE SCALE GENOMIC DNA]</scope>
    <source>
        <strain evidence="3">Foug A</strain>
    </source>
</reference>
<dbReference type="AlphaFoldDB" id="A0A0C3B0U1"/>
<protein>
    <submittedName>
        <fullName evidence="2">Uncharacterized protein</fullName>
    </submittedName>
</protein>
<evidence type="ECO:0000313" key="2">
    <source>
        <dbReference type="EMBL" id="KIM70887.1"/>
    </source>
</evidence>
<organism evidence="2 3">
    <name type="scientific">Scleroderma citrinum Foug A</name>
    <dbReference type="NCBI Taxonomy" id="1036808"/>
    <lineage>
        <taxon>Eukaryota</taxon>
        <taxon>Fungi</taxon>
        <taxon>Dikarya</taxon>
        <taxon>Basidiomycota</taxon>
        <taxon>Agaricomycotina</taxon>
        <taxon>Agaricomycetes</taxon>
        <taxon>Agaricomycetidae</taxon>
        <taxon>Boletales</taxon>
        <taxon>Sclerodermatineae</taxon>
        <taxon>Sclerodermataceae</taxon>
        <taxon>Scleroderma</taxon>
    </lineage>
</organism>
<dbReference type="Proteomes" id="UP000053989">
    <property type="component" value="Unassembled WGS sequence"/>
</dbReference>